<proteinExistence type="predicted"/>
<dbReference type="Pfam" id="PF04400">
    <property type="entry name" value="NqrM"/>
    <property type="match status" value="1"/>
</dbReference>
<evidence type="ECO:0000313" key="2">
    <source>
        <dbReference type="Proteomes" id="UP000593737"/>
    </source>
</evidence>
<organism evidence="1 2">
    <name type="scientific">Candidatus Nitrospira kreftii</name>
    <dbReference type="NCBI Taxonomy" id="2652173"/>
    <lineage>
        <taxon>Bacteria</taxon>
        <taxon>Pseudomonadati</taxon>
        <taxon>Nitrospirota</taxon>
        <taxon>Nitrospiria</taxon>
        <taxon>Nitrospirales</taxon>
        <taxon>Nitrospiraceae</taxon>
        <taxon>Nitrospira</taxon>
    </lineage>
</organism>
<gene>
    <name evidence="1" type="ORF">Nkreftii_001962</name>
</gene>
<dbReference type="AlphaFoldDB" id="A0A7S8IZD7"/>
<dbReference type="KEGG" id="nkf:Nkreftii_001962"/>
<dbReference type="PANTHER" id="PTHR40691">
    <property type="entry name" value="(NA+)-NQR MATURATION NQRM"/>
    <property type="match status" value="1"/>
</dbReference>
<dbReference type="EMBL" id="CP047423">
    <property type="protein sequence ID" value="QPD04188.1"/>
    <property type="molecule type" value="Genomic_DNA"/>
</dbReference>
<evidence type="ECO:0000313" key="1">
    <source>
        <dbReference type="EMBL" id="QPD04188.1"/>
    </source>
</evidence>
<accession>A0A7S8IZD7</accession>
<name>A0A7S8IZD7_9BACT</name>
<protein>
    <submittedName>
        <fullName evidence="1">(Na+)-NQR maturation NqrM</fullName>
    </submittedName>
</protein>
<dbReference type="InterPro" id="IPR007495">
    <property type="entry name" value="NqrM"/>
</dbReference>
<sequence>MTIFLVTFLVMGIAILAMAVGVLLGRRPIGGSCGGLERLGLECDAGCDKPCPERLARMQSTSREQL</sequence>
<reference evidence="1 2" key="1">
    <citation type="journal article" date="2020" name="ISME J.">
        <title>Enrichment and physiological characterization of a novel comammox Nitrospira indicates ammonium inhibition of complete nitrification.</title>
        <authorList>
            <person name="Sakoula D."/>
            <person name="Koch H."/>
            <person name="Frank J."/>
            <person name="Jetten M.S.M."/>
            <person name="van Kessel M.A.H.J."/>
            <person name="Lucker S."/>
        </authorList>
    </citation>
    <scope>NUCLEOTIDE SEQUENCE [LARGE SCALE GENOMIC DNA]</scope>
    <source>
        <strain evidence="1">Comreactor17</strain>
    </source>
</reference>
<dbReference type="PANTHER" id="PTHR40691:SF3">
    <property type="entry name" value="(NA+)-NQR MATURATION NQRM"/>
    <property type="match status" value="1"/>
</dbReference>
<dbReference type="Proteomes" id="UP000593737">
    <property type="component" value="Chromosome"/>
</dbReference>